<accession>A0A1I1LPV7</accession>
<name>A0A1I1LPV7_NATHA</name>
<gene>
    <name evidence="1" type="ORF">SAMN05444422_12026</name>
</gene>
<evidence type="ECO:0000313" key="2">
    <source>
        <dbReference type="Proteomes" id="UP000199161"/>
    </source>
</evidence>
<reference evidence="2" key="1">
    <citation type="submission" date="2016-10" db="EMBL/GenBank/DDBJ databases">
        <authorList>
            <person name="Varghese N."/>
            <person name="Submissions S."/>
        </authorList>
    </citation>
    <scope>NUCLEOTIDE SEQUENCE [LARGE SCALE GENOMIC DNA]</scope>
    <source>
        <strain evidence="2">DSM 13078</strain>
    </source>
</reference>
<dbReference type="AlphaFoldDB" id="A0A1I1LPV7"/>
<sequence length="97" mass="11248">MSSNPACYDNRSDPHWFRAHQRELSKLPDPSCRWRWSEVSVGKPILEQAKRRGVIRPVGGGKRLWRTDAAAWDMLRQLTNDKNGPEMDHQATMGIYQ</sequence>
<evidence type="ECO:0000313" key="1">
    <source>
        <dbReference type="EMBL" id="SFC75144.1"/>
    </source>
</evidence>
<dbReference type="Proteomes" id="UP000199161">
    <property type="component" value="Unassembled WGS sequence"/>
</dbReference>
<proteinExistence type="predicted"/>
<dbReference type="EMBL" id="FOKW01000020">
    <property type="protein sequence ID" value="SFC75144.1"/>
    <property type="molecule type" value="Genomic_DNA"/>
</dbReference>
<organism evidence="1 2">
    <name type="scientific">Natronobacterium haloterrestre</name>
    <name type="common">Halobiforma haloterrestris</name>
    <dbReference type="NCBI Taxonomy" id="148448"/>
    <lineage>
        <taxon>Archaea</taxon>
        <taxon>Methanobacteriati</taxon>
        <taxon>Methanobacteriota</taxon>
        <taxon>Stenosarchaea group</taxon>
        <taxon>Halobacteria</taxon>
        <taxon>Halobacteriales</taxon>
        <taxon>Natrialbaceae</taxon>
        <taxon>Natronobacterium</taxon>
    </lineage>
</organism>
<keyword evidence="2" id="KW-1185">Reference proteome</keyword>
<protein>
    <submittedName>
        <fullName evidence="1">Uncharacterized protein</fullName>
    </submittedName>
</protein>